<evidence type="ECO:0000313" key="2">
    <source>
        <dbReference type="Proteomes" id="UP001603978"/>
    </source>
</evidence>
<accession>A0ABW7AEJ4</accession>
<reference evidence="1 2" key="1">
    <citation type="submission" date="2024-10" db="EMBL/GenBank/DDBJ databases">
        <authorList>
            <person name="Topkara A.R."/>
            <person name="Saygin H."/>
        </authorList>
    </citation>
    <scope>NUCLEOTIDE SEQUENCE [LARGE SCALE GENOMIC DNA]</scope>
    <source>
        <strain evidence="1 2">M3C6</strain>
    </source>
</reference>
<proteinExistence type="predicted"/>
<dbReference type="InterPro" id="IPR051082">
    <property type="entry name" value="Pentapeptide-BTB/POZ_domain"/>
</dbReference>
<dbReference type="PANTHER" id="PTHR14136:SF17">
    <property type="entry name" value="BTB_POZ DOMAIN-CONTAINING PROTEIN KCTD9"/>
    <property type="match status" value="1"/>
</dbReference>
<name>A0ABW7AEJ4_9ACTN</name>
<dbReference type="PANTHER" id="PTHR14136">
    <property type="entry name" value="BTB_POZ DOMAIN-CONTAINING PROTEIN KCTD9"/>
    <property type="match status" value="1"/>
</dbReference>
<dbReference type="Pfam" id="PF00805">
    <property type="entry name" value="Pentapeptide"/>
    <property type="match status" value="2"/>
</dbReference>
<dbReference type="SUPFAM" id="SSF141571">
    <property type="entry name" value="Pentapeptide repeat-like"/>
    <property type="match status" value="1"/>
</dbReference>
<gene>
    <name evidence="1" type="ORF">ACFLIM_21545</name>
</gene>
<protein>
    <submittedName>
        <fullName evidence="1">Pentapeptide repeat-containing protein</fullName>
    </submittedName>
</protein>
<dbReference type="RefSeq" id="WP_393168057.1">
    <property type="nucleotide sequence ID" value="NZ_JBICRM010000012.1"/>
</dbReference>
<keyword evidence="2" id="KW-1185">Reference proteome</keyword>
<comment type="caution">
    <text evidence="1">The sequence shown here is derived from an EMBL/GenBank/DDBJ whole genome shotgun (WGS) entry which is preliminary data.</text>
</comment>
<sequence length="197" mass="21597">MAYPTEKTIWATDWDTLEISGESYRRVLFQDVDMTELADHGSSFEECHFSNVRFNVSVHEDARFLNCTFTRCSLFDATFTGCKLTGSVFDGCTYGLLKVEGGDWSYAALPGADLRGSAFHGTRLREADLTGVRLEGAELRRADLSGAALRGADLTKCDLRGSDLSTLDPHAVTLKNAIIDPFQTTVIATALGLDVRE</sequence>
<dbReference type="EMBL" id="JBICRM010000012">
    <property type="protein sequence ID" value="MFG1705782.1"/>
    <property type="molecule type" value="Genomic_DNA"/>
</dbReference>
<dbReference type="Proteomes" id="UP001603978">
    <property type="component" value="Unassembled WGS sequence"/>
</dbReference>
<dbReference type="InterPro" id="IPR001646">
    <property type="entry name" value="5peptide_repeat"/>
</dbReference>
<dbReference type="Gene3D" id="2.160.20.80">
    <property type="entry name" value="E3 ubiquitin-protein ligase SopA"/>
    <property type="match status" value="1"/>
</dbReference>
<evidence type="ECO:0000313" key="1">
    <source>
        <dbReference type="EMBL" id="MFG1705782.1"/>
    </source>
</evidence>
<organism evidence="1 2">
    <name type="scientific">Nonomuraea marmarensis</name>
    <dbReference type="NCBI Taxonomy" id="3351344"/>
    <lineage>
        <taxon>Bacteria</taxon>
        <taxon>Bacillati</taxon>
        <taxon>Actinomycetota</taxon>
        <taxon>Actinomycetes</taxon>
        <taxon>Streptosporangiales</taxon>
        <taxon>Streptosporangiaceae</taxon>
        <taxon>Nonomuraea</taxon>
    </lineage>
</organism>